<protein>
    <submittedName>
        <fullName evidence="1">TIGR03943 family protein</fullName>
    </submittedName>
</protein>
<keyword evidence="2" id="KW-1185">Reference proteome</keyword>
<evidence type="ECO:0000313" key="2">
    <source>
        <dbReference type="Proteomes" id="UP001064027"/>
    </source>
</evidence>
<reference evidence="1" key="1">
    <citation type="submission" date="2022-09" db="EMBL/GenBank/DDBJ databases">
        <title>Complete genome sequence of Rossellomorea vietnamensis strain RL-WG62, a newly isolated PGPR with the potential for plant salinity stress alleviation.</title>
        <authorList>
            <person name="Ren L."/>
            <person name="Wang G."/>
            <person name="Hu H."/>
        </authorList>
    </citation>
    <scope>NUCLEOTIDE SEQUENCE</scope>
    <source>
        <strain evidence="1">RL-WG62</strain>
    </source>
</reference>
<organism evidence="1 2">
    <name type="scientific">Rossellomorea vietnamensis</name>
    <dbReference type="NCBI Taxonomy" id="218284"/>
    <lineage>
        <taxon>Bacteria</taxon>
        <taxon>Bacillati</taxon>
        <taxon>Bacillota</taxon>
        <taxon>Bacilli</taxon>
        <taxon>Bacillales</taxon>
        <taxon>Bacillaceae</taxon>
        <taxon>Rossellomorea</taxon>
    </lineage>
</organism>
<gene>
    <name evidence="1" type="ORF">N5C46_19825</name>
</gene>
<dbReference type="Proteomes" id="UP001064027">
    <property type="component" value="Chromosome"/>
</dbReference>
<sequence length="299" mass="33453">MNSSVRFHTYIRGIILLGYALLLLKLFLTFNLQYFIAPKMNGYLYFALGVFLLLGAIQVIRGTSSNAKSHSCDCEGHELPRGAMKSFMIYTLFVFPVVLGFMLPDNVLDSAAAAKRGVKIGNTMFSTPPAIGGQSKNTGEPNQDSKQGLQPTLDSYEDFPVEKDFEKLKDIVGSKEKIIVRDEQYIQTLSIVDEELEQYVGKEVQLTGFIYKDEGFSGNQAVISRYVVSCCVADASVYGLLVQDKDMANLEPDTWVNVSGFIDAVDFNGRKMPVITHPVFEKVKQPENPYVEEFYIKIE</sequence>
<proteinExistence type="predicted"/>
<accession>A0ACD4C603</accession>
<dbReference type="EMBL" id="CP104558">
    <property type="protein sequence ID" value="UXH43861.1"/>
    <property type="molecule type" value="Genomic_DNA"/>
</dbReference>
<evidence type="ECO:0000313" key="1">
    <source>
        <dbReference type="EMBL" id="UXH43861.1"/>
    </source>
</evidence>
<name>A0ACD4C603_9BACI</name>